<name>A0A0D7AWV5_9AGAR</name>
<sequence>MHGEPSTFASAYAGTDMSALNWAEQQWMAWYMWIDNPVLATGIMSFLMHEIVYFGRCIPWIIVDAMPYFRKWKLQPTKIPTFEDQWACTKMVLFSHFTVELPQIWLFHPLAESIGMKTHDVPFPTLYEIIPQVLLFFFLEDIWHWCAHMALHQGALYKYIHKVHHTYPAPFGLAAEYAHPAEVLILGAGTLLGPLGYCYYTRDFHIITMYTWITLRLFQAVDAHSGYDFPWSLQHIIPFWAGAEHHDFHHMTFNNNFATSFRWCDRIMGTDKNYLRYVERVKRMRASNVRATHQELMAMEGKLMSQFEAAGAEEEARVCAKVGATKKID</sequence>
<comment type="subcellular location">
    <subcellularLocation>
        <location evidence="1">Membrane</location>
    </subcellularLocation>
</comment>
<keyword evidence="3" id="KW-1133">Transmembrane helix</keyword>
<dbReference type="InterPro" id="IPR006694">
    <property type="entry name" value="Fatty_acid_hydroxylase"/>
</dbReference>
<protein>
    <submittedName>
        <fullName evidence="6">C4-methyl sterol oxidase</fullName>
    </submittedName>
</protein>
<dbReference type="EMBL" id="KN880741">
    <property type="protein sequence ID" value="KIY62863.1"/>
    <property type="molecule type" value="Genomic_DNA"/>
</dbReference>
<keyword evidence="4" id="KW-0472">Membrane</keyword>
<dbReference type="GO" id="GO:0008610">
    <property type="term" value="P:lipid biosynthetic process"/>
    <property type="evidence" value="ECO:0007669"/>
    <property type="project" value="InterPro"/>
</dbReference>
<dbReference type="AlphaFoldDB" id="A0A0D7AWV5"/>
<dbReference type="OrthoDB" id="1658724at2759"/>
<gene>
    <name evidence="6" type="ORF">CYLTODRAFT_458621</name>
</gene>
<proteinExistence type="predicted"/>
<evidence type="ECO:0000256" key="4">
    <source>
        <dbReference type="ARBA" id="ARBA00023136"/>
    </source>
</evidence>
<dbReference type="InterPro" id="IPR050307">
    <property type="entry name" value="Sterol_Desaturase_Related"/>
</dbReference>
<evidence type="ECO:0000259" key="5">
    <source>
        <dbReference type="Pfam" id="PF04116"/>
    </source>
</evidence>
<dbReference type="Proteomes" id="UP000054007">
    <property type="component" value="Unassembled WGS sequence"/>
</dbReference>
<dbReference type="PANTHER" id="PTHR11863">
    <property type="entry name" value="STEROL DESATURASE"/>
    <property type="match status" value="1"/>
</dbReference>
<dbReference type="GO" id="GO:0005506">
    <property type="term" value="F:iron ion binding"/>
    <property type="evidence" value="ECO:0007669"/>
    <property type="project" value="InterPro"/>
</dbReference>
<evidence type="ECO:0000313" key="6">
    <source>
        <dbReference type="EMBL" id="KIY62863.1"/>
    </source>
</evidence>
<organism evidence="6 7">
    <name type="scientific">Cylindrobasidium torrendii FP15055 ss-10</name>
    <dbReference type="NCBI Taxonomy" id="1314674"/>
    <lineage>
        <taxon>Eukaryota</taxon>
        <taxon>Fungi</taxon>
        <taxon>Dikarya</taxon>
        <taxon>Basidiomycota</taxon>
        <taxon>Agaricomycotina</taxon>
        <taxon>Agaricomycetes</taxon>
        <taxon>Agaricomycetidae</taxon>
        <taxon>Agaricales</taxon>
        <taxon>Marasmiineae</taxon>
        <taxon>Physalacriaceae</taxon>
        <taxon>Cylindrobasidium</taxon>
    </lineage>
</organism>
<accession>A0A0D7AWV5</accession>
<dbReference type="Pfam" id="PF04116">
    <property type="entry name" value="FA_hydroxylase"/>
    <property type="match status" value="1"/>
</dbReference>
<feature type="domain" description="Fatty acid hydroxylase" evidence="5">
    <location>
        <begin position="133"/>
        <end position="270"/>
    </location>
</feature>
<evidence type="ECO:0000313" key="7">
    <source>
        <dbReference type="Proteomes" id="UP000054007"/>
    </source>
</evidence>
<evidence type="ECO:0000256" key="1">
    <source>
        <dbReference type="ARBA" id="ARBA00004370"/>
    </source>
</evidence>
<evidence type="ECO:0000256" key="2">
    <source>
        <dbReference type="ARBA" id="ARBA00022692"/>
    </source>
</evidence>
<evidence type="ECO:0000256" key="3">
    <source>
        <dbReference type="ARBA" id="ARBA00022989"/>
    </source>
</evidence>
<dbReference type="STRING" id="1314674.A0A0D7AWV5"/>
<keyword evidence="2" id="KW-0812">Transmembrane</keyword>
<dbReference type="GO" id="GO:0016491">
    <property type="term" value="F:oxidoreductase activity"/>
    <property type="evidence" value="ECO:0007669"/>
    <property type="project" value="InterPro"/>
</dbReference>
<reference evidence="6 7" key="1">
    <citation type="journal article" date="2015" name="Fungal Genet. Biol.">
        <title>Evolution of novel wood decay mechanisms in Agaricales revealed by the genome sequences of Fistulina hepatica and Cylindrobasidium torrendii.</title>
        <authorList>
            <person name="Floudas D."/>
            <person name="Held B.W."/>
            <person name="Riley R."/>
            <person name="Nagy L.G."/>
            <person name="Koehler G."/>
            <person name="Ransdell A.S."/>
            <person name="Younus H."/>
            <person name="Chow J."/>
            <person name="Chiniquy J."/>
            <person name="Lipzen A."/>
            <person name="Tritt A."/>
            <person name="Sun H."/>
            <person name="Haridas S."/>
            <person name="LaButti K."/>
            <person name="Ohm R.A."/>
            <person name="Kues U."/>
            <person name="Blanchette R.A."/>
            <person name="Grigoriev I.V."/>
            <person name="Minto R.E."/>
            <person name="Hibbett D.S."/>
        </authorList>
    </citation>
    <scope>NUCLEOTIDE SEQUENCE [LARGE SCALE GENOMIC DNA]</scope>
    <source>
        <strain evidence="6 7">FP15055 ss-10</strain>
    </source>
</reference>
<keyword evidence="7" id="KW-1185">Reference proteome</keyword>
<dbReference type="GO" id="GO:0016020">
    <property type="term" value="C:membrane"/>
    <property type="evidence" value="ECO:0007669"/>
    <property type="project" value="UniProtKB-SubCell"/>
</dbReference>